<evidence type="ECO:0000256" key="3">
    <source>
        <dbReference type="RuleBase" id="RU000489"/>
    </source>
</evidence>
<dbReference type="SUPFAM" id="SSF54556">
    <property type="entry name" value="Chitinase insertion domain"/>
    <property type="match status" value="1"/>
</dbReference>
<reference evidence="8" key="1">
    <citation type="submission" date="2017-02" db="UniProtKB">
        <authorList>
            <consortium name="WormBaseParasite"/>
        </authorList>
    </citation>
    <scope>IDENTIFICATION</scope>
</reference>
<dbReference type="GO" id="GO:0005975">
    <property type="term" value="P:carbohydrate metabolic process"/>
    <property type="evidence" value="ECO:0007669"/>
    <property type="project" value="InterPro"/>
</dbReference>
<dbReference type="AlphaFoldDB" id="A0A0N5D3X8"/>
<evidence type="ECO:0000313" key="6">
    <source>
        <dbReference type="EMBL" id="VDN05118.1"/>
    </source>
</evidence>
<evidence type="ECO:0000313" key="7">
    <source>
        <dbReference type="Proteomes" id="UP000276776"/>
    </source>
</evidence>
<evidence type="ECO:0000256" key="2">
    <source>
        <dbReference type="ARBA" id="ARBA00023295"/>
    </source>
</evidence>
<dbReference type="Proteomes" id="UP000276776">
    <property type="component" value="Unassembled WGS sequence"/>
</dbReference>
<dbReference type="PROSITE" id="PS01095">
    <property type="entry name" value="GH18_1"/>
    <property type="match status" value="1"/>
</dbReference>
<proteinExistence type="inferred from homology"/>
<protein>
    <submittedName>
        <fullName evidence="8">Glyco_18 domain-containing protein</fullName>
    </submittedName>
</protein>
<keyword evidence="1 3" id="KW-0378">Hydrolase</keyword>
<dbReference type="WBParaSite" id="TCLT_0000765101-mRNA-1">
    <property type="protein sequence ID" value="TCLT_0000765101-mRNA-1"/>
    <property type="gene ID" value="TCLT_0000765101"/>
</dbReference>
<evidence type="ECO:0000256" key="1">
    <source>
        <dbReference type="ARBA" id="ARBA00022801"/>
    </source>
</evidence>
<dbReference type="InterPro" id="IPR017853">
    <property type="entry name" value="GH"/>
</dbReference>
<dbReference type="InterPro" id="IPR001223">
    <property type="entry name" value="Glyco_hydro18_cat"/>
</dbReference>
<dbReference type="PROSITE" id="PS51257">
    <property type="entry name" value="PROKAR_LIPOPROTEIN"/>
    <property type="match status" value="1"/>
</dbReference>
<dbReference type="PANTHER" id="PTHR11177">
    <property type="entry name" value="CHITINASE"/>
    <property type="match status" value="1"/>
</dbReference>
<dbReference type="OrthoDB" id="76388at2759"/>
<dbReference type="Gene3D" id="3.20.20.80">
    <property type="entry name" value="Glycosidases"/>
    <property type="match status" value="1"/>
</dbReference>
<dbReference type="PROSITE" id="PS51910">
    <property type="entry name" value="GH18_2"/>
    <property type="match status" value="1"/>
</dbReference>
<reference evidence="6 7" key="2">
    <citation type="submission" date="2018-11" db="EMBL/GenBank/DDBJ databases">
        <authorList>
            <consortium name="Pathogen Informatics"/>
        </authorList>
    </citation>
    <scope>NUCLEOTIDE SEQUENCE [LARGE SCALE GENOMIC DNA]</scope>
</reference>
<dbReference type="SMART" id="SM00636">
    <property type="entry name" value="Glyco_18"/>
    <property type="match status" value="1"/>
</dbReference>
<dbReference type="PANTHER" id="PTHR11177:SF317">
    <property type="entry name" value="CHITINASE 12-RELATED"/>
    <property type="match status" value="1"/>
</dbReference>
<dbReference type="GO" id="GO:0008061">
    <property type="term" value="F:chitin binding"/>
    <property type="evidence" value="ECO:0007669"/>
    <property type="project" value="InterPro"/>
</dbReference>
<dbReference type="EMBL" id="UYYF01004531">
    <property type="protein sequence ID" value="VDN05118.1"/>
    <property type="molecule type" value="Genomic_DNA"/>
</dbReference>
<evidence type="ECO:0000313" key="8">
    <source>
        <dbReference type="WBParaSite" id="TCLT_0000765101-mRNA-1"/>
    </source>
</evidence>
<dbReference type="Pfam" id="PF00704">
    <property type="entry name" value="Glyco_hydro_18"/>
    <property type="match status" value="1"/>
</dbReference>
<dbReference type="InterPro" id="IPR011583">
    <property type="entry name" value="Chitinase_II/V-like_cat"/>
</dbReference>
<dbReference type="InterPro" id="IPR001579">
    <property type="entry name" value="Glyco_hydro_18_chit_AS"/>
</dbReference>
<dbReference type="InterPro" id="IPR029070">
    <property type="entry name" value="Chitinase_insertion_sf"/>
</dbReference>
<dbReference type="OMA" id="QRLVCYY"/>
<feature type="domain" description="GH18" evidence="5">
    <location>
        <begin position="1"/>
        <end position="367"/>
    </location>
</feature>
<keyword evidence="2 3" id="KW-0326">Glycosidase</keyword>
<dbReference type="SUPFAM" id="SSF51445">
    <property type="entry name" value="(Trans)glycosidases"/>
    <property type="match status" value="1"/>
</dbReference>
<accession>A0A0N5D3X8</accession>
<dbReference type="Gene3D" id="3.10.50.10">
    <property type="match status" value="1"/>
</dbReference>
<keyword evidence="7" id="KW-1185">Reference proteome</keyword>
<evidence type="ECO:0000256" key="4">
    <source>
        <dbReference type="RuleBase" id="RU004453"/>
    </source>
</evidence>
<dbReference type="STRING" id="103827.A0A0N5D3X8"/>
<comment type="similarity">
    <text evidence="4">Belongs to the glycosyl hydrolase 18 family.</text>
</comment>
<name>A0A0N5D3X8_THECL</name>
<dbReference type="GO" id="GO:0006032">
    <property type="term" value="P:chitin catabolic process"/>
    <property type="evidence" value="ECO:0007669"/>
    <property type="project" value="UniProtKB-ARBA"/>
</dbReference>
<organism evidence="8">
    <name type="scientific">Thelazia callipaeda</name>
    <name type="common">Oriental eyeworm</name>
    <name type="synonym">Parasitic nematode</name>
    <dbReference type="NCBI Taxonomy" id="103827"/>
    <lineage>
        <taxon>Eukaryota</taxon>
        <taxon>Metazoa</taxon>
        <taxon>Ecdysozoa</taxon>
        <taxon>Nematoda</taxon>
        <taxon>Chromadorea</taxon>
        <taxon>Rhabditida</taxon>
        <taxon>Spirurina</taxon>
        <taxon>Spiruromorpha</taxon>
        <taxon>Thelazioidea</taxon>
        <taxon>Thelaziidae</taxon>
        <taxon>Thelazia</taxon>
    </lineage>
</organism>
<gene>
    <name evidence="6" type="ORF">TCLT_LOCUS7640</name>
</gene>
<dbReference type="GO" id="GO:0004568">
    <property type="term" value="F:chitinase activity"/>
    <property type="evidence" value="ECO:0007669"/>
    <property type="project" value="UniProtKB-ARBA"/>
</dbReference>
<dbReference type="InterPro" id="IPR050314">
    <property type="entry name" value="Glycosyl_Hydrlase_18"/>
</dbReference>
<evidence type="ECO:0000259" key="5">
    <source>
        <dbReference type="PROSITE" id="PS51910"/>
    </source>
</evidence>
<sequence>MQHFRKGKPPISSLEENLCTHYNLIGSCFIDQNYRVVLPSTIGITEIKKTLMRQKLKPKLLITLAPDNVRMSYLVIKIPYCREEEYRWQSIAMTSVKNETLRAKLIEDVQRYLLINEVDGFDIDWEFPVWSWNAQPTDRKGLSDLVRELRQSFDEAKSDLLLTAAVGAQYAIVDKAYDVEVLNKYLDYVQIMNYDYHMYSKVQPVTGFNAPLFPKLFEFGILGKMNSDYSTRYWLKKGLWTNKTVFGMPTYGRGYTLLSKYLHFLYAPAVGDATIGATYSYVCNLTKTKEYNYVFDTNTRSAYIYGGDRQWLGLEDPITMFSKAKYIRMLNLAGMMIYDLSSDDYKGDCKRGSYPLIKAAKIALIEKKVKTKSKKRN</sequence>
<dbReference type="GO" id="GO:0005576">
    <property type="term" value="C:extracellular region"/>
    <property type="evidence" value="ECO:0007669"/>
    <property type="project" value="TreeGrafter"/>
</dbReference>